<evidence type="ECO:0000256" key="4">
    <source>
        <dbReference type="ARBA" id="ARBA00022777"/>
    </source>
</evidence>
<comment type="caution">
    <text evidence="6">The sequence shown here is derived from an EMBL/GenBank/DDBJ whole genome shotgun (WGS) entry which is preliminary data.</text>
</comment>
<keyword evidence="2" id="KW-0859">Xylose metabolism</keyword>
<comment type="similarity">
    <text evidence="1">Belongs to the FGGY kinase family.</text>
</comment>
<keyword evidence="3" id="KW-0808">Transferase</keyword>
<dbReference type="Pfam" id="PF00370">
    <property type="entry name" value="FGGY_N"/>
    <property type="match status" value="1"/>
</dbReference>
<dbReference type="Proteomes" id="UP001157091">
    <property type="component" value="Unassembled WGS sequence"/>
</dbReference>
<evidence type="ECO:0000313" key="7">
    <source>
        <dbReference type="Proteomes" id="UP001157091"/>
    </source>
</evidence>
<evidence type="ECO:0000256" key="2">
    <source>
        <dbReference type="ARBA" id="ARBA00022629"/>
    </source>
</evidence>
<evidence type="ECO:0000259" key="5">
    <source>
        <dbReference type="Pfam" id="PF00370"/>
    </source>
</evidence>
<keyword evidence="4" id="KW-0418">Kinase</keyword>
<dbReference type="InterPro" id="IPR018484">
    <property type="entry name" value="FGGY_N"/>
</dbReference>
<accession>A0ABQ6I0M6</accession>
<evidence type="ECO:0000256" key="1">
    <source>
        <dbReference type="ARBA" id="ARBA00009156"/>
    </source>
</evidence>
<evidence type="ECO:0000313" key="6">
    <source>
        <dbReference type="EMBL" id="GMA23325.1"/>
    </source>
</evidence>
<dbReference type="InterPro" id="IPR050406">
    <property type="entry name" value="FGGY_Carb_Kinase"/>
</dbReference>
<keyword evidence="2" id="KW-0119">Carbohydrate metabolism</keyword>
<dbReference type="PANTHER" id="PTHR43095">
    <property type="entry name" value="SUGAR KINASE"/>
    <property type="match status" value="1"/>
</dbReference>
<name>A0ABQ6I0M6_9MICO</name>
<dbReference type="SUPFAM" id="SSF53067">
    <property type="entry name" value="Actin-like ATPase domain"/>
    <property type="match status" value="1"/>
</dbReference>
<keyword evidence="7" id="KW-1185">Reference proteome</keyword>
<reference evidence="7" key="1">
    <citation type="journal article" date="2019" name="Int. J. Syst. Evol. Microbiol.">
        <title>The Global Catalogue of Microorganisms (GCM) 10K type strain sequencing project: providing services to taxonomists for standard genome sequencing and annotation.</title>
        <authorList>
            <consortium name="The Broad Institute Genomics Platform"/>
            <consortium name="The Broad Institute Genome Sequencing Center for Infectious Disease"/>
            <person name="Wu L."/>
            <person name="Ma J."/>
        </authorList>
    </citation>
    <scope>NUCLEOTIDE SEQUENCE [LARGE SCALE GENOMIC DNA]</scope>
    <source>
        <strain evidence="7">NBRC 106348</strain>
    </source>
</reference>
<dbReference type="EMBL" id="BSUK01000001">
    <property type="protein sequence ID" value="GMA23325.1"/>
    <property type="molecule type" value="Genomic_DNA"/>
</dbReference>
<proteinExistence type="inferred from homology"/>
<evidence type="ECO:0000256" key="3">
    <source>
        <dbReference type="ARBA" id="ARBA00022679"/>
    </source>
</evidence>
<dbReference type="InterPro" id="IPR043129">
    <property type="entry name" value="ATPase_NBD"/>
</dbReference>
<feature type="domain" description="Carbohydrate kinase FGGY N-terminal" evidence="5">
    <location>
        <begin position="29"/>
        <end position="263"/>
    </location>
</feature>
<dbReference type="PANTHER" id="PTHR43095:SF5">
    <property type="entry name" value="XYLULOSE KINASE"/>
    <property type="match status" value="1"/>
</dbReference>
<sequence>MPLRVESATRMGWARAVDVEVRCMGVQVVVGLDFGSSSVKASAFRPDGSLVGTSRVVTPTVRTSDGVDIPVAAALEAADEAVSGLGLGPAAVAAVGVATMGEVGTVLTDGGLADLHFPAWYDMRGQEVVRVIARTLGEQRVAGLTGNHLRATSSLAKLSWLAGRSRLPAGTFLGIGAAWVWRMTRSVVAEAGLLSTTGAYDPIARRPVADVWELGGLERQGVVVPWAARPGARAVTGVAERIGLQPGAPVVLAGHDHLVGAVGVGLADGEVLDSVGTSEGLIAWTTPPGEGRVAWAEHAVALGLTIEPRPGAGADEVALIWEGLRPGLAMAAFERASGRPRSELEGVPVVGAAATSREDAVLWEEGHGPGRADDRAWAALVTYYAQAAADGVRTVRDVARVEGAVVLTGVAPGRRPGWVQRCVPSASPS</sequence>
<gene>
    <name evidence="6" type="ORF">GCM10025864_10840</name>
</gene>
<protein>
    <recommendedName>
        <fullName evidence="5">Carbohydrate kinase FGGY N-terminal domain-containing protein</fullName>
    </recommendedName>
</protein>
<organism evidence="6 7">
    <name type="scientific">Luteimicrobium album</name>
    <dbReference type="NCBI Taxonomy" id="1054550"/>
    <lineage>
        <taxon>Bacteria</taxon>
        <taxon>Bacillati</taxon>
        <taxon>Actinomycetota</taxon>
        <taxon>Actinomycetes</taxon>
        <taxon>Micrococcales</taxon>
        <taxon>Luteimicrobium</taxon>
    </lineage>
</organism>
<dbReference type="Gene3D" id="3.30.420.40">
    <property type="match status" value="1"/>
</dbReference>